<proteinExistence type="predicted"/>
<evidence type="ECO:0000256" key="1">
    <source>
        <dbReference type="SAM" id="Coils"/>
    </source>
</evidence>
<comment type="caution">
    <text evidence="2">The sequence shown here is derived from an EMBL/GenBank/DDBJ whole genome shotgun (WGS) entry which is preliminary data.</text>
</comment>
<gene>
    <name evidence="2" type="ORF">EDC14_101171</name>
</gene>
<dbReference type="EMBL" id="SLUN01000011">
    <property type="protein sequence ID" value="TCL69949.1"/>
    <property type="molecule type" value="Genomic_DNA"/>
</dbReference>
<accession>A0A4R1RU72</accession>
<dbReference type="OrthoDB" id="1367916at2"/>
<reference evidence="2 3" key="1">
    <citation type="submission" date="2019-03" db="EMBL/GenBank/DDBJ databases">
        <title>Genomic Encyclopedia of Type Strains, Phase IV (KMG-IV): sequencing the most valuable type-strain genomes for metagenomic binning, comparative biology and taxonomic classification.</title>
        <authorList>
            <person name="Goeker M."/>
        </authorList>
    </citation>
    <scope>NUCLEOTIDE SEQUENCE [LARGE SCALE GENOMIC DNA]</scope>
    <source>
        <strain evidence="2 3">LX-B</strain>
    </source>
</reference>
<dbReference type="Proteomes" id="UP000295008">
    <property type="component" value="Unassembled WGS sequence"/>
</dbReference>
<evidence type="ECO:0000313" key="2">
    <source>
        <dbReference type="EMBL" id="TCL69949.1"/>
    </source>
</evidence>
<sequence length="220" mass="25846">MVVDYLRDISAFLVGGGFAAYLTKYLFDRYLAIELEKHKGKLSLELERFKHRVALETEQYKAKLHEASLEHEVKFTRLHEERAQIIRELYQRILKFSDNLRDQTIALSAGRTESGNQNGGSLMIDIVTDELIDLYSYFWEKRIYFSNELSMLVEQLFEKYLGQIQYSLNLRGYLKKCREDSFDGACDLERITVDVDQMAEAMNRLEEKLTQEFQELLGVK</sequence>
<keyword evidence="3" id="KW-1185">Reference proteome</keyword>
<organism evidence="2 3">
    <name type="scientific">Hydrogenispora ethanolica</name>
    <dbReference type="NCBI Taxonomy" id="1082276"/>
    <lineage>
        <taxon>Bacteria</taxon>
        <taxon>Bacillati</taxon>
        <taxon>Bacillota</taxon>
        <taxon>Hydrogenispora</taxon>
    </lineage>
</organism>
<dbReference type="RefSeq" id="WP_132014272.1">
    <property type="nucleotide sequence ID" value="NZ_SLUN01000011.1"/>
</dbReference>
<name>A0A4R1RU72_HYDET</name>
<dbReference type="AlphaFoldDB" id="A0A4R1RU72"/>
<keyword evidence="1" id="KW-0175">Coiled coil</keyword>
<evidence type="ECO:0000313" key="3">
    <source>
        <dbReference type="Proteomes" id="UP000295008"/>
    </source>
</evidence>
<feature type="coiled-coil region" evidence="1">
    <location>
        <begin position="188"/>
        <end position="215"/>
    </location>
</feature>
<protein>
    <submittedName>
        <fullName evidence="2">Uncharacterized protein</fullName>
    </submittedName>
</protein>